<name>A0ABV1KLK5_9BACL</name>
<dbReference type="RefSeq" id="WP_232182778.1">
    <property type="nucleotide sequence ID" value="NZ_JAIOAP010000001.1"/>
</dbReference>
<dbReference type="SUPFAM" id="SSF55545">
    <property type="entry name" value="beta-N-acetylhexosaminidase-like domain"/>
    <property type="match status" value="1"/>
</dbReference>
<keyword evidence="1" id="KW-0378">Hydrolase</keyword>
<accession>A0ABV1KLK5</accession>
<dbReference type="EMBL" id="JASKHM010000001">
    <property type="protein sequence ID" value="MEQ4480990.1"/>
    <property type="molecule type" value="Genomic_DNA"/>
</dbReference>
<evidence type="ECO:0000313" key="2">
    <source>
        <dbReference type="EMBL" id="MEQ4480990.1"/>
    </source>
</evidence>
<reference evidence="2 3" key="1">
    <citation type="journal article" date="2023" name="Genome Announc.">
        <title>Pan-Genome Analyses of the Genus Cohnella and Proposal of the Novel Species Cohnella silvisoli sp. nov., Isolated from Forest Soil.</title>
        <authorList>
            <person name="Wang C."/>
            <person name="Mao L."/>
            <person name="Bao G."/>
            <person name="Zhu H."/>
        </authorList>
    </citation>
    <scope>NUCLEOTIDE SEQUENCE [LARGE SCALE GENOMIC DNA]</scope>
    <source>
        <strain evidence="2 3">NL03-T5-1</strain>
    </source>
</reference>
<keyword evidence="3" id="KW-1185">Reference proteome</keyword>
<protein>
    <submittedName>
        <fullName evidence="2">DUF4838 domain-containing protein</fullName>
    </submittedName>
</protein>
<dbReference type="InterPro" id="IPR029018">
    <property type="entry name" value="Hex-like_dom2"/>
</dbReference>
<comment type="caution">
    <text evidence="2">The sequence shown here is derived from an EMBL/GenBank/DDBJ whole genome shotgun (WGS) entry which is preliminary data.</text>
</comment>
<gene>
    <name evidence="2" type="ORF">QJS35_01135</name>
</gene>
<dbReference type="Pfam" id="PF16126">
    <property type="entry name" value="DUF4838"/>
    <property type="match status" value="1"/>
</dbReference>
<proteinExistence type="predicted"/>
<sequence>MHDKHISSITICKTEGNITIDFAAEELAKYLRLIVERENVVDVKQKAKYDSSLLGCLWVGLYEEMGLTCAFPLDNPQYDDAYSIHVEKGLGIIAGVNHRSVLLGVYRFLTELGCRWIRPDMSGEYIPKNNLADMQVNVDEKASYRHRGLCIEGAVSYENVSDIIAWSPKVGFNSYFIQFREAHTFFERWYSHENNPHKEPEAFTIEQARAYTRQLEQEINKRGLIYHAVGHGWTCEPLGIPGLGWGKEEYNLSDEYKSYIAEIKGKREFWNGVPINTNLCYSNQRVRRLMVDNIVQYLQENKGIDLLHVWLGDDGNNHCECEPCRTANPADFYVKMLNELDEQLNLKNLKTRIVFLIYIDLLWPPQVERFFNPERFIMMFAPSSRTYSKEFFSEAAQLELPEFKRNELIFPTGIEENLSFLKAWQQKFKGDSFDFDYHFMLDHYNDPGYYKIAELLSRDIKNLKTIGLNGFISCQTQRSFFPTGLGIYVLGQTLWNDQLCFESIAKDYFSSAFGQDGEKCRVYLAKLSELFDPVYLRGEKPQVNIDSAMQFGKIYKVIEEFRSTIEKNLRIENEYRTQSWQYLWFHAEICVHLAAIFEARALGDNEKSLELWGNLKRLVGEHEDAVQPVFDVFLFINAIDRKFVI</sequence>
<dbReference type="Proteomes" id="UP001493487">
    <property type="component" value="Unassembled WGS sequence"/>
</dbReference>
<dbReference type="InterPro" id="IPR032287">
    <property type="entry name" value="DUF4838"/>
</dbReference>
<evidence type="ECO:0000256" key="1">
    <source>
        <dbReference type="ARBA" id="ARBA00022801"/>
    </source>
</evidence>
<organism evidence="2 3">
    <name type="scientific">Cohnella silvisoli</name>
    <dbReference type="NCBI Taxonomy" id="2873699"/>
    <lineage>
        <taxon>Bacteria</taxon>
        <taxon>Bacillati</taxon>
        <taxon>Bacillota</taxon>
        <taxon>Bacilli</taxon>
        <taxon>Bacillales</taxon>
        <taxon>Paenibacillaceae</taxon>
        <taxon>Cohnella</taxon>
    </lineage>
</organism>
<evidence type="ECO:0000313" key="3">
    <source>
        <dbReference type="Proteomes" id="UP001493487"/>
    </source>
</evidence>
<dbReference type="Gene3D" id="3.30.379.10">
    <property type="entry name" value="Chitobiase/beta-hexosaminidase domain 2-like"/>
    <property type="match status" value="1"/>
</dbReference>